<keyword evidence="3" id="KW-1185">Reference proteome</keyword>
<sequence>MSEAEFAQLAALRAAAEGAGQENPWPIYAMFAVAGLAVGATISAYQADAKKLAIACALFAAVLVAIALVMLIGGG</sequence>
<accession>A0ABN4DDN0</accession>
<evidence type="ECO:0000313" key="3">
    <source>
        <dbReference type="Proteomes" id="UP000028504"/>
    </source>
</evidence>
<evidence type="ECO:0000256" key="1">
    <source>
        <dbReference type="SAM" id="Phobius"/>
    </source>
</evidence>
<organism evidence="2 3">
    <name type="scientific">Corynebacterium atypicum</name>
    <dbReference type="NCBI Taxonomy" id="191610"/>
    <lineage>
        <taxon>Bacteria</taxon>
        <taxon>Bacillati</taxon>
        <taxon>Actinomycetota</taxon>
        <taxon>Actinomycetes</taxon>
        <taxon>Mycobacteriales</taxon>
        <taxon>Corynebacteriaceae</taxon>
        <taxon>Corynebacterium</taxon>
    </lineage>
</organism>
<keyword evidence="1" id="KW-0472">Membrane</keyword>
<proteinExistence type="predicted"/>
<feature type="transmembrane region" description="Helical" evidence="1">
    <location>
        <begin position="52"/>
        <end position="72"/>
    </location>
</feature>
<dbReference type="RefSeq" id="WP_038606071.1">
    <property type="nucleotide sequence ID" value="NZ_CP008944.1"/>
</dbReference>
<gene>
    <name evidence="2" type="ORF">CATYP_07105</name>
</gene>
<keyword evidence="1" id="KW-0812">Transmembrane</keyword>
<keyword evidence="1" id="KW-1133">Transmembrane helix</keyword>
<dbReference type="EMBL" id="CP008944">
    <property type="protein sequence ID" value="AIG64396.1"/>
    <property type="molecule type" value="Genomic_DNA"/>
</dbReference>
<dbReference type="Proteomes" id="UP000028504">
    <property type="component" value="Chromosome"/>
</dbReference>
<feature type="transmembrane region" description="Helical" evidence="1">
    <location>
        <begin position="25"/>
        <end position="45"/>
    </location>
</feature>
<protein>
    <submittedName>
        <fullName evidence="2">Uncharacterized protein</fullName>
    </submittedName>
</protein>
<reference evidence="2 3" key="1">
    <citation type="submission" date="2014-07" db="EMBL/GenBank/DDBJ databases">
        <title>Complete genome sequence of Corynebacterium atypicum DSM 44849: identifiction of the mycolic acid biosynthesis genes.</title>
        <authorList>
            <person name="Tippelt A."/>
            <person name="Mollmann S."/>
            <person name="Albersmeier A."/>
            <person name="Jaenicke S."/>
            <person name="Ruckert C."/>
            <person name="Tauch A."/>
        </authorList>
    </citation>
    <scope>NUCLEOTIDE SEQUENCE [LARGE SCALE GENOMIC DNA]</scope>
    <source>
        <strain evidence="2 3">R2070</strain>
    </source>
</reference>
<evidence type="ECO:0000313" key="2">
    <source>
        <dbReference type="EMBL" id="AIG64396.1"/>
    </source>
</evidence>
<name>A0ABN4DDN0_9CORY</name>